<evidence type="ECO:0000256" key="5">
    <source>
        <dbReference type="NCBIfam" id="TIGR00112"/>
    </source>
</evidence>
<dbReference type="PANTHER" id="PTHR11645">
    <property type="entry name" value="PYRROLINE-5-CARBOXYLATE REDUCTASE"/>
    <property type="match status" value="1"/>
</dbReference>
<keyword evidence="3 4" id="KW-0560">Oxidoreductase</keyword>
<dbReference type="PANTHER" id="PTHR11645:SF0">
    <property type="entry name" value="PYRROLINE-5-CARBOXYLATE REDUCTASE 3"/>
    <property type="match status" value="1"/>
</dbReference>
<feature type="compositionally biased region" description="Polar residues" evidence="6">
    <location>
        <begin position="230"/>
        <end position="242"/>
    </location>
</feature>
<dbReference type="SUPFAM" id="SSF51735">
    <property type="entry name" value="NAD(P)-binding Rossmann-fold domains"/>
    <property type="match status" value="1"/>
</dbReference>
<comment type="catalytic activity">
    <reaction evidence="4">
        <text>L-proline + NADP(+) = (S)-1-pyrroline-5-carboxylate + NADPH + 2 H(+)</text>
        <dbReference type="Rhea" id="RHEA:14109"/>
        <dbReference type="ChEBI" id="CHEBI:15378"/>
        <dbReference type="ChEBI" id="CHEBI:17388"/>
        <dbReference type="ChEBI" id="CHEBI:57783"/>
        <dbReference type="ChEBI" id="CHEBI:58349"/>
        <dbReference type="ChEBI" id="CHEBI:60039"/>
        <dbReference type="EC" id="1.5.1.2"/>
    </reaction>
</comment>
<keyword evidence="10" id="KW-1185">Reference proteome</keyword>
<evidence type="ECO:0000259" key="8">
    <source>
        <dbReference type="Pfam" id="PF14748"/>
    </source>
</evidence>
<comment type="catalytic activity">
    <reaction evidence="4">
        <text>L-proline + NAD(+) = (S)-1-pyrroline-5-carboxylate + NADH + 2 H(+)</text>
        <dbReference type="Rhea" id="RHEA:14105"/>
        <dbReference type="ChEBI" id="CHEBI:15378"/>
        <dbReference type="ChEBI" id="CHEBI:17388"/>
        <dbReference type="ChEBI" id="CHEBI:57540"/>
        <dbReference type="ChEBI" id="CHEBI:57945"/>
        <dbReference type="ChEBI" id="CHEBI:60039"/>
        <dbReference type="EC" id="1.5.1.2"/>
    </reaction>
</comment>
<proteinExistence type="inferred from homology"/>
<keyword evidence="2 4" id="KW-0521">NADP</keyword>
<sequence length="279" mass="28797">MTRIGIIGGGNIGEALISGVISGGVDAKHVVVSDPAQPRREELRERYGVVATDDATEAAEEADFLVIAVKPDVVGVVLKDIADTVSGNSADTVVVSVAAGVSIGFMESQLAAGTPVVRVMPNTPMLVGKGASGIAGGRHAEDSHLQGVKKLMENTGRALIVKEKDLDAVTAVSGSGPAYFFLVVEAMTDAGVQLGLPRPVAEELAVSTAAGSAAMLERNLDEDDGDDANTLRTKVTSPGGTTAAATRALEENGLRKAFFQAMQACRDRSVELGQQNKED</sequence>
<feature type="region of interest" description="Disordered" evidence="6">
    <location>
        <begin position="221"/>
        <end position="242"/>
    </location>
</feature>
<dbReference type="HAMAP" id="MF_01925">
    <property type="entry name" value="P5C_reductase"/>
    <property type="match status" value="1"/>
</dbReference>
<dbReference type="EC" id="1.5.1.2" evidence="4 5"/>
<evidence type="ECO:0000313" key="9">
    <source>
        <dbReference type="EMBL" id="KAB3522718.1"/>
    </source>
</evidence>
<keyword evidence="4" id="KW-0028">Amino-acid biosynthesis</keyword>
<name>A0ABQ6VEG8_9CORY</name>
<organism evidence="9 10">
    <name type="scientific">Corynebacterium zhongnanshanii</name>
    <dbReference type="NCBI Taxonomy" id="2768834"/>
    <lineage>
        <taxon>Bacteria</taxon>
        <taxon>Bacillati</taxon>
        <taxon>Actinomycetota</taxon>
        <taxon>Actinomycetes</taxon>
        <taxon>Mycobacteriales</taxon>
        <taxon>Corynebacteriaceae</taxon>
        <taxon>Corynebacterium</taxon>
    </lineage>
</organism>
<accession>A0ABQ6VEG8</accession>
<dbReference type="Gene3D" id="3.40.50.720">
    <property type="entry name" value="NAD(P)-binding Rossmann-like Domain"/>
    <property type="match status" value="1"/>
</dbReference>
<dbReference type="EMBL" id="WBZJ01000001">
    <property type="protein sequence ID" value="KAB3522718.1"/>
    <property type="molecule type" value="Genomic_DNA"/>
</dbReference>
<dbReference type="InterPro" id="IPR029036">
    <property type="entry name" value="P5CR_dimer"/>
</dbReference>
<comment type="subcellular location">
    <subcellularLocation>
        <location evidence="4">Cytoplasm</location>
    </subcellularLocation>
</comment>
<feature type="domain" description="Pyrroline-5-carboxylate reductase catalytic N-terminal" evidence="7">
    <location>
        <begin position="3"/>
        <end position="100"/>
    </location>
</feature>
<dbReference type="SUPFAM" id="SSF48179">
    <property type="entry name" value="6-phosphogluconate dehydrogenase C-terminal domain-like"/>
    <property type="match status" value="1"/>
</dbReference>
<gene>
    <name evidence="4" type="primary">proC</name>
    <name evidence="9" type="ORF">F8377_00600</name>
</gene>
<dbReference type="PIRSF" id="PIRSF000193">
    <property type="entry name" value="Pyrrol-5-carb_rd"/>
    <property type="match status" value="1"/>
</dbReference>
<comment type="function">
    <text evidence="4">Catalyzes the reduction of 1-pyrroline-5-carboxylate (PCA) to L-proline.</text>
</comment>
<evidence type="ECO:0000259" key="7">
    <source>
        <dbReference type="Pfam" id="PF03807"/>
    </source>
</evidence>
<evidence type="ECO:0000256" key="6">
    <source>
        <dbReference type="SAM" id="MobiDB-lite"/>
    </source>
</evidence>
<keyword evidence="4" id="KW-0963">Cytoplasm</keyword>
<dbReference type="Proteomes" id="UP000436181">
    <property type="component" value="Unassembled WGS sequence"/>
</dbReference>
<evidence type="ECO:0000256" key="2">
    <source>
        <dbReference type="ARBA" id="ARBA00022857"/>
    </source>
</evidence>
<evidence type="ECO:0000256" key="1">
    <source>
        <dbReference type="ARBA" id="ARBA00005525"/>
    </source>
</evidence>
<evidence type="ECO:0000313" key="10">
    <source>
        <dbReference type="Proteomes" id="UP000436181"/>
    </source>
</evidence>
<evidence type="ECO:0000256" key="4">
    <source>
        <dbReference type="HAMAP-Rule" id="MF_01925"/>
    </source>
</evidence>
<dbReference type="Pfam" id="PF14748">
    <property type="entry name" value="P5CR_dimer"/>
    <property type="match status" value="1"/>
</dbReference>
<keyword evidence="4" id="KW-0641">Proline biosynthesis</keyword>
<dbReference type="InterPro" id="IPR000304">
    <property type="entry name" value="Pyrroline-COOH_reductase"/>
</dbReference>
<comment type="pathway">
    <text evidence="4">Amino-acid biosynthesis; L-proline biosynthesis; L-proline from L-glutamate 5-semialdehyde: step 1/1.</text>
</comment>
<dbReference type="RefSeq" id="WP_151843632.1">
    <property type="nucleotide sequence ID" value="NZ_WBZJ01000001.1"/>
</dbReference>
<dbReference type="NCBIfam" id="TIGR00112">
    <property type="entry name" value="proC"/>
    <property type="match status" value="1"/>
</dbReference>
<dbReference type="InterPro" id="IPR028939">
    <property type="entry name" value="P5C_Rdtase_cat_N"/>
</dbReference>
<evidence type="ECO:0000256" key="3">
    <source>
        <dbReference type="ARBA" id="ARBA00023002"/>
    </source>
</evidence>
<dbReference type="Gene3D" id="1.10.3730.10">
    <property type="entry name" value="ProC C-terminal domain-like"/>
    <property type="match status" value="1"/>
</dbReference>
<dbReference type="InterPro" id="IPR036291">
    <property type="entry name" value="NAD(P)-bd_dom_sf"/>
</dbReference>
<dbReference type="Pfam" id="PF03807">
    <property type="entry name" value="F420_oxidored"/>
    <property type="match status" value="1"/>
</dbReference>
<feature type="domain" description="Pyrroline-5-carboxylate reductase dimerisation" evidence="8">
    <location>
        <begin position="163"/>
        <end position="272"/>
    </location>
</feature>
<protein>
    <recommendedName>
        <fullName evidence="4 5">Pyrroline-5-carboxylate reductase</fullName>
        <shortName evidence="4">P5C reductase</shortName>
        <shortName evidence="4">P5CR</shortName>
        <ecNumber evidence="4 5">1.5.1.2</ecNumber>
    </recommendedName>
    <alternativeName>
        <fullName evidence="4">PCA reductase</fullName>
    </alternativeName>
</protein>
<comment type="similarity">
    <text evidence="1 4">Belongs to the pyrroline-5-carboxylate reductase family.</text>
</comment>
<comment type="caution">
    <text evidence="9">The sequence shown here is derived from an EMBL/GenBank/DDBJ whole genome shotgun (WGS) entry which is preliminary data.</text>
</comment>
<reference evidence="9 10" key="1">
    <citation type="submission" date="2019-10" db="EMBL/GenBank/DDBJ databases">
        <title>Corynebacterium sp novel species isolated from the respiratory tract of Marmot.</title>
        <authorList>
            <person name="Zhang G."/>
        </authorList>
    </citation>
    <scope>NUCLEOTIDE SEQUENCE [LARGE SCALE GENOMIC DNA]</scope>
    <source>
        <strain evidence="9 10">336</strain>
    </source>
</reference>
<dbReference type="InterPro" id="IPR008927">
    <property type="entry name" value="6-PGluconate_DH-like_C_sf"/>
</dbReference>
<dbReference type="GO" id="GO:0004735">
    <property type="term" value="F:pyrroline-5-carboxylate reductase activity"/>
    <property type="evidence" value="ECO:0007669"/>
    <property type="project" value="UniProtKB-EC"/>
</dbReference>